<evidence type="ECO:0000256" key="3">
    <source>
        <dbReference type="ARBA" id="ARBA00046280"/>
    </source>
</evidence>
<comment type="caution">
    <text evidence="8">The sequence shown here is derived from an EMBL/GenBank/DDBJ whole genome shotgun (WGS) entry which is preliminary data.</text>
</comment>
<dbReference type="SUPFAM" id="SSF58038">
    <property type="entry name" value="SNARE fusion complex"/>
    <property type="match status" value="1"/>
</dbReference>
<dbReference type="GO" id="GO:0012505">
    <property type="term" value="C:endomembrane system"/>
    <property type="evidence" value="ECO:0007669"/>
    <property type="project" value="UniProtKB-SubCell"/>
</dbReference>
<evidence type="ECO:0000256" key="1">
    <source>
        <dbReference type="ARBA" id="ARBA00008025"/>
    </source>
</evidence>
<dbReference type="AlphaFoldDB" id="A0A8S1IP65"/>
<organism evidence="8 9">
    <name type="scientific">Ostreobium quekettii</name>
    <dbReference type="NCBI Taxonomy" id="121088"/>
    <lineage>
        <taxon>Eukaryota</taxon>
        <taxon>Viridiplantae</taxon>
        <taxon>Chlorophyta</taxon>
        <taxon>core chlorophytes</taxon>
        <taxon>Ulvophyceae</taxon>
        <taxon>TCBD clade</taxon>
        <taxon>Bryopsidales</taxon>
        <taxon>Ostreobineae</taxon>
        <taxon>Ostreobiaceae</taxon>
        <taxon>Ostreobium</taxon>
    </lineage>
</organism>
<protein>
    <recommendedName>
        <fullName evidence="10">Longin domain-containing protein</fullName>
    </recommendedName>
</protein>
<dbReference type="InterPro" id="IPR042855">
    <property type="entry name" value="V_SNARE_CC"/>
</dbReference>
<keyword evidence="9" id="KW-1185">Reference proteome</keyword>
<evidence type="ECO:0000256" key="4">
    <source>
        <dbReference type="PROSITE-ProRule" id="PRU00290"/>
    </source>
</evidence>
<dbReference type="EMBL" id="CAJHUC010000569">
    <property type="protein sequence ID" value="CAD7696917.1"/>
    <property type="molecule type" value="Genomic_DNA"/>
</dbReference>
<feature type="domain" description="Longin" evidence="6">
    <location>
        <begin position="7"/>
        <end position="110"/>
    </location>
</feature>
<dbReference type="PROSITE" id="PS50859">
    <property type="entry name" value="LONGIN"/>
    <property type="match status" value="1"/>
</dbReference>
<keyword evidence="2 5" id="KW-0472">Membrane</keyword>
<keyword evidence="5" id="KW-0812">Transmembrane</keyword>
<dbReference type="CDD" id="cd14824">
    <property type="entry name" value="Longin"/>
    <property type="match status" value="1"/>
</dbReference>
<name>A0A8S1IP65_9CHLO</name>
<accession>A0A8S1IP65</accession>
<feature type="transmembrane region" description="Helical" evidence="5">
    <location>
        <begin position="187"/>
        <end position="209"/>
    </location>
</feature>
<dbReference type="PANTHER" id="PTHR21136">
    <property type="entry name" value="SNARE PROTEINS"/>
    <property type="match status" value="1"/>
</dbReference>
<comment type="subcellular location">
    <subcellularLocation>
        <location evidence="3">Endomembrane system</location>
        <topology evidence="3">Single-pass type IV membrane protein</topology>
    </subcellularLocation>
</comment>
<dbReference type="Pfam" id="PF13774">
    <property type="entry name" value="Longin"/>
    <property type="match status" value="1"/>
</dbReference>
<dbReference type="Gene3D" id="1.20.5.110">
    <property type="match status" value="1"/>
</dbReference>
<evidence type="ECO:0000313" key="8">
    <source>
        <dbReference type="EMBL" id="CAD7696917.1"/>
    </source>
</evidence>
<dbReference type="Proteomes" id="UP000708148">
    <property type="component" value="Unassembled WGS sequence"/>
</dbReference>
<evidence type="ECO:0008006" key="10">
    <source>
        <dbReference type="Google" id="ProtNLM"/>
    </source>
</evidence>
<evidence type="ECO:0000259" key="7">
    <source>
        <dbReference type="PROSITE" id="PS50892"/>
    </source>
</evidence>
<dbReference type="PANTHER" id="PTHR21136:SF168">
    <property type="entry name" value="VESICLE-ASSOCIATED MEMBRANE PROTEIN 9"/>
    <property type="match status" value="1"/>
</dbReference>
<dbReference type="SMART" id="SM01270">
    <property type="entry name" value="Longin"/>
    <property type="match status" value="1"/>
</dbReference>
<dbReference type="PROSITE" id="PS50892">
    <property type="entry name" value="V_SNARE"/>
    <property type="match status" value="1"/>
</dbReference>
<dbReference type="InterPro" id="IPR010908">
    <property type="entry name" value="Longin_dom"/>
</dbReference>
<evidence type="ECO:0000259" key="6">
    <source>
        <dbReference type="PROSITE" id="PS50859"/>
    </source>
</evidence>
<dbReference type="InterPro" id="IPR051097">
    <property type="entry name" value="Synaptobrevin-like_transport"/>
</dbReference>
<sequence>MSLVYSFVSRGTTVLAEYAAYAGDFAATGLECLQSVGEPGAMFTAITEGRSFNFLSRDGYIFLVVGDEGASAEMTAAFLERASNEFLSAYDTRARSAPQGSLTKRFAHVLKEHMEYVMAHPTEESRIQAVQRKAAEVRAKMAENIEAVMAGGEALEASEDRAAAPLRGGSRFEAGGRMLRRHARCQAVRVWCALLALAALVLAAVGVAVCVAGEHCVV</sequence>
<gene>
    <name evidence="8" type="ORF">OSTQU699_LOCUS2277</name>
</gene>
<keyword evidence="4" id="KW-0175">Coiled coil</keyword>
<keyword evidence="5" id="KW-1133">Transmembrane helix</keyword>
<comment type="similarity">
    <text evidence="1">Belongs to the synaptobrevin family.</text>
</comment>
<feature type="domain" description="V-SNARE coiled-coil homology" evidence="7">
    <location>
        <begin position="126"/>
        <end position="186"/>
    </location>
</feature>
<evidence type="ECO:0000256" key="2">
    <source>
        <dbReference type="ARBA" id="ARBA00023136"/>
    </source>
</evidence>
<dbReference type="InterPro" id="IPR011012">
    <property type="entry name" value="Longin-like_dom_sf"/>
</dbReference>
<dbReference type="Gene3D" id="3.30.450.50">
    <property type="entry name" value="Longin domain"/>
    <property type="match status" value="1"/>
</dbReference>
<dbReference type="Pfam" id="PF00957">
    <property type="entry name" value="Synaptobrevin"/>
    <property type="match status" value="1"/>
</dbReference>
<dbReference type="SUPFAM" id="SSF64356">
    <property type="entry name" value="SNARE-like"/>
    <property type="match status" value="1"/>
</dbReference>
<proteinExistence type="inferred from homology"/>
<evidence type="ECO:0000256" key="5">
    <source>
        <dbReference type="SAM" id="Phobius"/>
    </source>
</evidence>
<reference evidence="8" key="1">
    <citation type="submission" date="2020-12" db="EMBL/GenBank/DDBJ databases">
        <authorList>
            <person name="Iha C."/>
        </authorList>
    </citation>
    <scope>NUCLEOTIDE SEQUENCE</scope>
</reference>
<evidence type="ECO:0000313" key="9">
    <source>
        <dbReference type="Proteomes" id="UP000708148"/>
    </source>
</evidence>